<gene>
    <name evidence="2" type="ORF">CM83_77205</name>
</gene>
<dbReference type="InterPro" id="IPR013103">
    <property type="entry name" value="RVT_2"/>
</dbReference>
<feature type="domain" description="Reverse transcriptase Ty1/copia-type" evidence="1">
    <location>
        <begin position="36"/>
        <end position="110"/>
    </location>
</feature>
<reference evidence="2" key="1">
    <citation type="journal article" date="2014" name="PLoS ONE">
        <title>Transcriptome-Based Identification of ABC Transporters in the Western Tarnished Plant Bug Lygus hesperus.</title>
        <authorList>
            <person name="Hull J.J."/>
            <person name="Chaney K."/>
            <person name="Geib S.M."/>
            <person name="Fabrick J.A."/>
            <person name="Brent C.S."/>
            <person name="Walsh D."/>
            <person name="Lavine L.C."/>
        </authorList>
    </citation>
    <scope>NUCLEOTIDE SEQUENCE</scope>
</reference>
<evidence type="ECO:0000259" key="1">
    <source>
        <dbReference type="Pfam" id="PF07727"/>
    </source>
</evidence>
<protein>
    <submittedName>
        <fullName evidence="2">Putative mitochondrial protein AtMg00810</fullName>
    </submittedName>
</protein>
<name>A0A0A9Y441_LYGHE</name>
<accession>A0A0A9Y441</accession>
<sequence length="120" mass="14534">MANFDVKVTALGRRNFETWVMHMDWRLFLNEMNYWDMLMLSKNPEKLKEVKDKIKKEFKTKDMGRIHYCLGIEFEYEKKGEMHLSQKRYILEILKKYGMEDCKPISTPLEVNTKFDDNPT</sequence>
<dbReference type="Pfam" id="PF07727">
    <property type="entry name" value="RVT_2"/>
    <property type="match status" value="1"/>
</dbReference>
<evidence type="ECO:0000313" key="2">
    <source>
        <dbReference type="EMBL" id="JAG26939.1"/>
    </source>
</evidence>
<organism evidence="2">
    <name type="scientific">Lygus hesperus</name>
    <name type="common">Western plant bug</name>
    <dbReference type="NCBI Taxonomy" id="30085"/>
    <lineage>
        <taxon>Eukaryota</taxon>
        <taxon>Metazoa</taxon>
        <taxon>Ecdysozoa</taxon>
        <taxon>Arthropoda</taxon>
        <taxon>Hexapoda</taxon>
        <taxon>Insecta</taxon>
        <taxon>Pterygota</taxon>
        <taxon>Neoptera</taxon>
        <taxon>Paraneoptera</taxon>
        <taxon>Hemiptera</taxon>
        <taxon>Heteroptera</taxon>
        <taxon>Panheteroptera</taxon>
        <taxon>Cimicomorpha</taxon>
        <taxon>Miridae</taxon>
        <taxon>Mirini</taxon>
        <taxon>Lygus</taxon>
    </lineage>
</organism>
<dbReference type="EMBL" id="GBHO01016665">
    <property type="protein sequence ID" value="JAG26939.1"/>
    <property type="molecule type" value="Transcribed_RNA"/>
</dbReference>
<proteinExistence type="predicted"/>
<dbReference type="AlphaFoldDB" id="A0A0A9Y441"/>
<reference evidence="2" key="2">
    <citation type="submission" date="2014-07" db="EMBL/GenBank/DDBJ databases">
        <authorList>
            <person name="Hull J."/>
        </authorList>
    </citation>
    <scope>NUCLEOTIDE SEQUENCE</scope>
</reference>